<protein>
    <submittedName>
        <fullName evidence="2">Uncharacterized protein</fullName>
    </submittedName>
</protein>
<organism evidence="2 3">
    <name type="scientific">Micromonospora pattaloongensis</name>
    <dbReference type="NCBI Taxonomy" id="405436"/>
    <lineage>
        <taxon>Bacteria</taxon>
        <taxon>Bacillati</taxon>
        <taxon>Actinomycetota</taxon>
        <taxon>Actinomycetes</taxon>
        <taxon>Micromonosporales</taxon>
        <taxon>Micromonosporaceae</taxon>
        <taxon>Micromonospora</taxon>
    </lineage>
</organism>
<accession>A0A1H3R7T5</accession>
<evidence type="ECO:0000313" key="2">
    <source>
        <dbReference type="EMBL" id="SDZ21720.1"/>
    </source>
</evidence>
<feature type="region of interest" description="Disordered" evidence="1">
    <location>
        <begin position="94"/>
        <end position="244"/>
    </location>
</feature>
<proteinExistence type="predicted"/>
<keyword evidence="3" id="KW-1185">Reference proteome</keyword>
<dbReference type="Gene3D" id="3.30.420.40">
    <property type="match status" value="2"/>
</dbReference>
<evidence type="ECO:0000256" key="1">
    <source>
        <dbReference type="SAM" id="MobiDB-lite"/>
    </source>
</evidence>
<feature type="compositionally biased region" description="Basic and acidic residues" evidence="1">
    <location>
        <begin position="118"/>
        <end position="127"/>
    </location>
</feature>
<gene>
    <name evidence="2" type="ORF">SAMN05444365_107120</name>
</gene>
<feature type="compositionally biased region" description="Pro residues" evidence="1">
    <location>
        <begin position="428"/>
        <end position="439"/>
    </location>
</feature>
<feature type="compositionally biased region" description="Basic residues" evidence="1">
    <location>
        <begin position="188"/>
        <end position="226"/>
    </location>
</feature>
<feature type="compositionally biased region" description="Low complexity" evidence="1">
    <location>
        <begin position="440"/>
        <end position="449"/>
    </location>
</feature>
<dbReference type="EMBL" id="FNPH01000007">
    <property type="protein sequence ID" value="SDZ21720.1"/>
    <property type="molecule type" value="Genomic_DNA"/>
</dbReference>
<reference evidence="3" key="1">
    <citation type="submission" date="2016-10" db="EMBL/GenBank/DDBJ databases">
        <authorList>
            <person name="Varghese N."/>
            <person name="Submissions S."/>
        </authorList>
    </citation>
    <scope>NUCLEOTIDE SEQUENCE [LARGE SCALE GENOMIC DNA]</scope>
    <source>
        <strain evidence="3">DSM 45245</strain>
    </source>
</reference>
<feature type="compositionally biased region" description="Basic residues" evidence="1">
    <location>
        <begin position="153"/>
        <end position="162"/>
    </location>
</feature>
<feature type="region of interest" description="Disordered" evidence="1">
    <location>
        <begin position="418"/>
        <end position="449"/>
    </location>
</feature>
<feature type="compositionally biased region" description="Basic residues" evidence="1">
    <location>
        <begin position="128"/>
        <end position="145"/>
    </location>
</feature>
<sequence>MGHAAVTGTPLMLVSHALPLPSVIISARSDVGHDGPASRGSVTVGPATVTCARRLVRHAVPPPLDSDFFSHTRQCASVIISWRRIFTMRAQRITGRDGGWRSPSPSGETASHAKRGHPTVDRSELVSHRRHRRPRRRPNPRHAQRSFRDAVRHNCRPRRSAVRGRDRATRALGEPTVHPRPAAAARPNRGRPAGRRRAAASRAAVAHRRPGHPPGWRTRRRPRRNHPLGLGAAPTWAPHRRGRPRRSARPAMVTAPAALAAYATAAGSVPDGSCLLICQADRHPVTLTVLQVSADGYRELATRTISPTRELDQELAQKIVDRSTADEALQAGAPQTTPGHDDEALLESVRQARQVLTAHDRAPVLLPAPRKPAVITRDDVTTAAQPLLDEIDPAVQDLLDAADVDRQHLSGVIHREAEAIPACENGSPQPPATLPPPSTTTPTRLPTEP</sequence>
<name>A0A1H3R7T5_9ACTN</name>
<dbReference type="Proteomes" id="UP000242415">
    <property type="component" value="Unassembled WGS sequence"/>
</dbReference>
<dbReference type="AlphaFoldDB" id="A0A1H3R7T5"/>
<dbReference type="Gene3D" id="3.90.640.10">
    <property type="entry name" value="Actin, Chain A, domain 4"/>
    <property type="match status" value="1"/>
</dbReference>
<evidence type="ECO:0000313" key="3">
    <source>
        <dbReference type="Proteomes" id="UP000242415"/>
    </source>
</evidence>
<dbReference type="STRING" id="405436.SAMN05444365_107120"/>